<dbReference type="Gene3D" id="3.30.1600.10">
    <property type="entry name" value="SIR2/SIRT2 'Small Domain"/>
    <property type="match status" value="1"/>
</dbReference>
<dbReference type="InterPro" id="IPR003000">
    <property type="entry name" value="Sirtuin"/>
</dbReference>
<evidence type="ECO:0000256" key="4">
    <source>
        <dbReference type="PROSITE-ProRule" id="PRU00236"/>
    </source>
</evidence>
<reference evidence="6" key="1">
    <citation type="submission" date="2020-10" db="EMBL/GenBank/DDBJ databases">
        <authorList>
            <person name="Roach M.J.R."/>
        </authorList>
    </citation>
    <scope>NUCLEOTIDE SEQUENCE</scope>
    <source>
        <strain evidence="6">CBS 1945</strain>
    </source>
</reference>
<dbReference type="PROSITE" id="PS50305">
    <property type="entry name" value="SIRTUIN"/>
    <property type="match status" value="1"/>
</dbReference>
<keyword evidence="4" id="KW-0862">Zinc</keyword>
<comment type="similarity">
    <text evidence="1">Belongs to the sirtuin family. Class I subfamily.</text>
</comment>
<feature type="binding site" evidence="4">
    <location>
        <position position="197"/>
    </location>
    <ligand>
        <name>Zn(2+)</name>
        <dbReference type="ChEBI" id="CHEBI:29105"/>
    </ligand>
</feature>
<dbReference type="GO" id="GO:0046872">
    <property type="term" value="F:metal ion binding"/>
    <property type="evidence" value="ECO:0007669"/>
    <property type="project" value="UniProtKB-KW"/>
</dbReference>
<feature type="binding site" evidence="4">
    <location>
        <position position="158"/>
    </location>
    <ligand>
        <name>Zn(2+)</name>
        <dbReference type="ChEBI" id="CHEBI:29105"/>
    </ligand>
</feature>
<dbReference type="GO" id="GO:0005634">
    <property type="term" value="C:nucleus"/>
    <property type="evidence" value="ECO:0007669"/>
    <property type="project" value="TreeGrafter"/>
</dbReference>
<dbReference type="SUPFAM" id="SSF52467">
    <property type="entry name" value="DHS-like NAD/FAD-binding domain"/>
    <property type="match status" value="1"/>
</dbReference>
<dbReference type="Pfam" id="PF02146">
    <property type="entry name" value="SIR2"/>
    <property type="match status" value="1"/>
</dbReference>
<evidence type="ECO:0000313" key="6">
    <source>
        <dbReference type="EMBL" id="QPG74251.1"/>
    </source>
</evidence>
<dbReference type="GO" id="GO:0070403">
    <property type="term" value="F:NAD+ binding"/>
    <property type="evidence" value="ECO:0007669"/>
    <property type="project" value="InterPro"/>
</dbReference>
<evidence type="ECO:0000259" key="5">
    <source>
        <dbReference type="PROSITE" id="PS50305"/>
    </source>
</evidence>
<dbReference type="Gene3D" id="3.40.50.1220">
    <property type="entry name" value="TPP-binding domain"/>
    <property type="match status" value="1"/>
</dbReference>
<dbReference type="KEGG" id="bnn:FOA43_001576"/>
<keyword evidence="3" id="KW-0520">NAD</keyword>
<keyword evidence="4" id="KW-0479">Metal-binding</keyword>
<accession>A0A875RXP3</accession>
<dbReference type="AlphaFoldDB" id="A0A875RXP3"/>
<dbReference type="GeneID" id="62194977"/>
<organism evidence="6 7">
    <name type="scientific">Eeniella nana</name>
    <name type="common">Yeast</name>
    <name type="synonym">Brettanomyces nanus</name>
    <dbReference type="NCBI Taxonomy" id="13502"/>
    <lineage>
        <taxon>Eukaryota</taxon>
        <taxon>Fungi</taxon>
        <taxon>Dikarya</taxon>
        <taxon>Ascomycota</taxon>
        <taxon>Saccharomycotina</taxon>
        <taxon>Pichiomycetes</taxon>
        <taxon>Pichiales</taxon>
        <taxon>Pichiaceae</taxon>
        <taxon>Brettanomyces</taxon>
    </lineage>
</organism>
<keyword evidence="2" id="KW-0808">Transferase</keyword>
<evidence type="ECO:0000313" key="7">
    <source>
        <dbReference type="Proteomes" id="UP000662931"/>
    </source>
</evidence>
<dbReference type="Proteomes" id="UP000662931">
    <property type="component" value="Chromosome 1"/>
</dbReference>
<dbReference type="EMBL" id="CP064812">
    <property type="protein sequence ID" value="QPG74251.1"/>
    <property type="molecule type" value="Genomic_DNA"/>
</dbReference>
<proteinExistence type="inferred from homology"/>
<gene>
    <name evidence="6" type="ORF">FOA43_001576</name>
</gene>
<dbReference type="PANTHER" id="PTHR11085:SF10">
    <property type="entry name" value="NAD-DEPENDENT PROTEIN DEACYLASE SIRTUIN-5, MITOCHONDRIAL-RELATED"/>
    <property type="match status" value="1"/>
</dbReference>
<evidence type="ECO:0000256" key="1">
    <source>
        <dbReference type="ARBA" id="ARBA00006924"/>
    </source>
</evidence>
<dbReference type="InterPro" id="IPR050134">
    <property type="entry name" value="NAD-dep_sirtuin_deacylases"/>
</dbReference>
<feature type="domain" description="Deacetylase sirtuin-type" evidence="5">
    <location>
        <begin position="18"/>
        <end position="300"/>
    </location>
</feature>
<keyword evidence="7" id="KW-1185">Reference proteome</keyword>
<dbReference type="InterPro" id="IPR029035">
    <property type="entry name" value="DHS-like_NAD/FAD-binding_dom"/>
</dbReference>
<protein>
    <recommendedName>
        <fullName evidence="5">Deacetylase sirtuin-type domain-containing protein</fullName>
    </recommendedName>
</protein>
<evidence type="ECO:0000256" key="3">
    <source>
        <dbReference type="ARBA" id="ARBA00023027"/>
    </source>
</evidence>
<name>A0A875RXP3_EENNA</name>
<feature type="binding site" evidence="4">
    <location>
        <position position="200"/>
    </location>
    <ligand>
        <name>Zn(2+)</name>
        <dbReference type="ChEBI" id="CHEBI:29105"/>
    </ligand>
</feature>
<feature type="binding site" evidence="4">
    <location>
        <position position="153"/>
    </location>
    <ligand>
        <name>Zn(2+)</name>
        <dbReference type="ChEBI" id="CHEBI:29105"/>
    </ligand>
</feature>
<evidence type="ECO:0000256" key="2">
    <source>
        <dbReference type="ARBA" id="ARBA00022679"/>
    </source>
</evidence>
<sequence length="300" mass="33228">MSSKEVSEDHEDWDVDISAEMSSSLDRFHRFITDPTKCKTILALVGAGLSAASGLPTFRGSGGYWRKYNSIDLATPDAFYSNPGLVWQFYAHRRHMALNAEPNDGHNALAKLSHVKGINFLTISQNVDGLSQRGGQDPQTLLEFHGSLFELQCTEFSCSYVEKNNFEDPLTGSLDLQNFGSKNHPLPSLEIDQLPHCPRCRKGLLRPGVLWFGESLPLQAVDKADEFIVRNGVDLILVIGTSRTIWPAASYVDIVKNQGGKIAIFNTERDELESSEDCNSWQFIGDCAKTLPLALAPLIK</sequence>
<dbReference type="InterPro" id="IPR026591">
    <property type="entry name" value="Sirtuin_cat_small_dom_sf"/>
</dbReference>
<dbReference type="PANTHER" id="PTHR11085">
    <property type="entry name" value="NAD-DEPENDENT PROTEIN DEACYLASE SIRTUIN-5, MITOCHONDRIAL-RELATED"/>
    <property type="match status" value="1"/>
</dbReference>
<feature type="active site" description="Proton acceptor" evidence="4">
    <location>
        <position position="145"/>
    </location>
</feature>
<dbReference type="InterPro" id="IPR026590">
    <property type="entry name" value="Ssirtuin_cat_dom"/>
</dbReference>
<dbReference type="OrthoDB" id="424302at2759"/>
<dbReference type="RefSeq" id="XP_038777816.1">
    <property type="nucleotide sequence ID" value="XM_038921888.1"/>
</dbReference>
<dbReference type="GO" id="GO:0017136">
    <property type="term" value="F:histone deacetylase activity, NAD-dependent"/>
    <property type="evidence" value="ECO:0007669"/>
    <property type="project" value="TreeGrafter"/>
</dbReference>